<organism evidence="3 4">
    <name type="scientific">Ideonella dechloratans</name>
    <dbReference type="NCBI Taxonomy" id="36863"/>
    <lineage>
        <taxon>Bacteria</taxon>
        <taxon>Pseudomonadati</taxon>
        <taxon>Pseudomonadota</taxon>
        <taxon>Betaproteobacteria</taxon>
        <taxon>Burkholderiales</taxon>
        <taxon>Sphaerotilaceae</taxon>
        <taxon>Ideonella</taxon>
    </lineage>
</organism>
<feature type="region of interest" description="Disordered" evidence="1">
    <location>
        <begin position="206"/>
        <end position="237"/>
    </location>
</feature>
<comment type="caution">
    <text evidence="3">The sequence shown here is derived from an EMBL/GenBank/DDBJ whole genome shotgun (WGS) entry which is preliminary data.</text>
</comment>
<accession>A0A643F970</accession>
<dbReference type="Proteomes" id="UP000430120">
    <property type="component" value="Unassembled WGS sequence"/>
</dbReference>
<evidence type="ECO:0000256" key="1">
    <source>
        <dbReference type="SAM" id="MobiDB-lite"/>
    </source>
</evidence>
<evidence type="ECO:0000313" key="4">
    <source>
        <dbReference type="Proteomes" id="UP000430120"/>
    </source>
</evidence>
<evidence type="ECO:0000256" key="2">
    <source>
        <dbReference type="SAM" id="SignalP"/>
    </source>
</evidence>
<gene>
    <name evidence="3" type="ORF">F7Q92_14960</name>
</gene>
<reference evidence="3 4" key="1">
    <citation type="submission" date="2019-09" db="EMBL/GenBank/DDBJ databases">
        <title>Draft genome sequences of 48 bacterial type strains from the CCUG.</title>
        <authorList>
            <person name="Tunovic T."/>
            <person name="Pineiro-Iglesias B."/>
            <person name="Unosson C."/>
            <person name="Inganas E."/>
            <person name="Ohlen M."/>
            <person name="Cardew S."/>
            <person name="Jensie-Markopoulos S."/>
            <person name="Salva-Serra F."/>
            <person name="Jaen-Luchoro D."/>
            <person name="Karlsson R."/>
            <person name="Svensson-Stadler L."/>
            <person name="Chun J."/>
            <person name="Moore E."/>
        </authorList>
    </citation>
    <scope>NUCLEOTIDE SEQUENCE [LARGE SCALE GENOMIC DNA]</scope>
    <source>
        <strain evidence="3 4">CCUG 30977</strain>
    </source>
</reference>
<dbReference type="RefSeq" id="WP_151124920.1">
    <property type="nucleotide sequence ID" value="NZ_CP088081.1"/>
</dbReference>
<dbReference type="AlphaFoldDB" id="A0A643F970"/>
<feature type="signal peptide" evidence="2">
    <location>
        <begin position="1"/>
        <end position="31"/>
    </location>
</feature>
<feature type="chain" id="PRO_5024910142" evidence="2">
    <location>
        <begin position="32"/>
        <end position="248"/>
    </location>
</feature>
<protein>
    <submittedName>
        <fullName evidence="3">Uncharacterized protein</fullName>
    </submittedName>
</protein>
<dbReference type="OrthoDB" id="9153297at2"/>
<keyword evidence="2" id="KW-0732">Signal</keyword>
<dbReference type="EMBL" id="VZPB01000038">
    <property type="protein sequence ID" value="KAB0579351.1"/>
    <property type="molecule type" value="Genomic_DNA"/>
</dbReference>
<feature type="region of interest" description="Disordered" evidence="1">
    <location>
        <begin position="176"/>
        <end position="195"/>
    </location>
</feature>
<proteinExistence type="predicted"/>
<evidence type="ECO:0000313" key="3">
    <source>
        <dbReference type="EMBL" id="KAB0579351.1"/>
    </source>
</evidence>
<sequence length="248" mass="26223">MSRPDPIAASRRARAGWALVAGLALASAAQAAPPAVNLRIELRWRQEPVAAAPPGTVIVRSDGSGVDPHGPGQVWRTDPAEEDDLAPGGRLPMLTVRNGAAVRVALTQWRPQHDTEWRWRSDVTTPAAAAASGAQSPGQVVLRGQDRWQADTASLTLQPAWPGGRQPVSLRYDLSLPQAGGTAPAEGPSPRMEGAGELLLPQNQWTPLGQWAPTPSAAGRGGVSYSTRDAHPASEGGIRWLEVRVTRP</sequence>
<feature type="region of interest" description="Disordered" evidence="1">
    <location>
        <begin position="56"/>
        <end position="81"/>
    </location>
</feature>
<keyword evidence="4" id="KW-1185">Reference proteome</keyword>
<name>A0A643F970_IDEDE</name>